<dbReference type="EMBL" id="JAHTGR010000001">
    <property type="protein sequence ID" value="MBV6319726.1"/>
    <property type="molecule type" value="Genomic_DNA"/>
</dbReference>
<gene>
    <name evidence="1" type="ORF">KVP70_02160</name>
</gene>
<dbReference type="Proteomes" id="UP001155901">
    <property type="component" value="Unassembled WGS sequence"/>
</dbReference>
<protein>
    <submittedName>
        <fullName evidence="1">CehA/McbA family metallohydrolase</fullName>
    </submittedName>
</protein>
<evidence type="ECO:0000313" key="2">
    <source>
        <dbReference type="Proteomes" id="UP001155901"/>
    </source>
</evidence>
<comment type="caution">
    <text evidence="1">The sequence shown here is derived from an EMBL/GenBank/DDBJ whole genome shotgun (WGS) entry which is preliminary data.</text>
</comment>
<proteinExistence type="predicted"/>
<organism evidence="1 2">
    <name type="scientific">Duganella violaceipulchra</name>
    <dbReference type="NCBI Taxonomy" id="2849652"/>
    <lineage>
        <taxon>Bacteria</taxon>
        <taxon>Pseudomonadati</taxon>
        <taxon>Pseudomonadota</taxon>
        <taxon>Betaproteobacteria</taxon>
        <taxon>Burkholderiales</taxon>
        <taxon>Oxalobacteraceae</taxon>
        <taxon>Telluria group</taxon>
        <taxon>Duganella</taxon>
    </lineage>
</organism>
<dbReference type="NCBIfam" id="NF038032">
    <property type="entry name" value="CehA_McbA_metalo"/>
    <property type="match status" value="1"/>
</dbReference>
<dbReference type="AlphaFoldDB" id="A0AA41H5I3"/>
<evidence type="ECO:0000313" key="1">
    <source>
        <dbReference type="EMBL" id="MBV6319726.1"/>
    </source>
</evidence>
<accession>A0AA41H5I3</accession>
<name>A0AA41H5I3_9BURK</name>
<sequence length="499" mass="53615">MEAPFHADAHGDRTLALHFSSPDPQPGDTLRWRLALLAPDGRTVRSWRGAHPMAEPVHDVTLRWRAPTTLRHGIYQLRLRASAGASPAVEQAWSVMVGKSPTPAASLLAPTAVDALPYAVYLGNLHSQTKHSDGGGALDHCTGAQAPQSAALGPADAYAYALQHGLDFLMTSEHNHMYDGSDGTNAAADPAAAKALYRSGLQAAAAWNQAHPGFVALYGQEWGVINHGGHLNILNSEELLGWERNALGELIADTESPKGDYASLYRLMRERGWLGQFNHPQDDQFAILGKPLAWNADGDQAMVLCEVMNSGAFSTSSDETETHLSNYEAACNKLLEAGYHVAFSSDQDNHCANWGASYSNRTGVLVPPGAPLDGAALLAALRERRVFATMDKNARLILTANGHLMGARFVNRGKLTLQASYASTSGHGAVAVAIFHGIPGRNGTVAALGTKARSVVKPAAGEHFYYARVTQDDGKMLWSAPIWVSQRGRNRARQSIELR</sequence>
<reference evidence="1" key="1">
    <citation type="submission" date="2021-07" db="EMBL/GenBank/DDBJ databases">
        <title>Characterization of violacein-producing bacteria and related species.</title>
        <authorList>
            <person name="Wilson H.S."/>
            <person name="De Leon M.E."/>
        </authorList>
    </citation>
    <scope>NUCLEOTIDE SEQUENCE</scope>
    <source>
        <strain evidence="1">HSC-15S17</strain>
    </source>
</reference>